<evidence type="ECO:0000256" key="1">
    <source>
        <dbReference type="SAM" id="MobiDB-lite"/>
    </source>
</evidence>
<reference evidence="2 3" key="1">
    <citation type="journal article" date="2016" name="Mol. Biol. Evol.">
        <title>Comparative Genomics of Early-Diverging Mushroom-Forming Fungi Provides Insights into the Origins of Lignocellulose Decay Capabilities.</title>
        <authorList>
            <person name="Nagy L.G."/>
            <person name="Riley R."/>
            <person name="Tritt A."/>
            <person name="Adam C."/>
            <person name="Daum C."/>
            <person name="Floudas D."/>
            <person name="Sun H."/>
            <person name="Yadav J.S."/>
            <person name="Pangilinan J."/>
            <person name="Larsson K.H."/>
            <person name="Matsuura K."/>
            <person name="Barry K."/>
            <person name="Labutti K."/>
            <person name="Kuo R."/>
            <person name="Ohm R.A."/>
            <person name="Bhattacharya S.S."/>
            <person name="Shirouzu T."/>
            <person name="Yoshinaga Y."/>
            <person name="Martin F.M."/>
            <person name="Grigoriev I.V."/>
            <person name="Hibbett D.S."/>
        </authorList>
    </citation>
    <scope>NUCLEOTIDE SEQUENCE [LARGE SCALE GENOMIC DNA]</scope>
    <source>
        <strain evidence="2 3">HHB10207 ss-3</strain>
    </source>
</reference>
<proteinExistence type="predicted"/>
<dbReference type="Proteomes" id="UP000076798">
    <property type="component" value="Unassembled WGS sequence"/>
</dbReference>
<evidence type="ECO:0000313" key="2">
    <source>
        <dbReference type="EMBL" id="KZT40687.1"/>
    </source>
</evidence>
<dbReference type="OrthoDB" id="2691851at2759"/>
<accession>A0A166FIS2</accession>
<feature type="compositionally biased region" description="Basic and acidic residues" evidence="1">
    <location>
        <begin position="305"/>
        <end position="315"/>
    </location>
</feature>
<organism evidence="2 3">
    <name type="scientific">Sistotremastrum suecicum HHB10207 ss-3</name>
    <dbReference type="NCBI Taxonomy" id="1314776"/>
    <lineage>
        <taxon>Eukaryota</taxon>
        <taxon>Fungi</taxon>
        <taxon>Dikarya</taxon>
        <taxon>Basidiomycota</taxon>
        <taxon>Agaricomycotina</taxon>
        <taxon>Agaricomycetes</taxon>
        <taxon>Sistotremastrales</taxon>
        <taxon>Sistotremastraceae</taxon>
        <taxon>Sistotremastrum</taxon>
    </lineage>
</organism>
<gene>
    <name evidence="2" type="ORF">SISSUDRAFT_1031710</name>
</gene>
<feature type="region of interest" description="Disordered" evidence="1">
    <location>
        <begin position="257"/>
        <end position="281"/>
    </location>
</feature>
<keyword evidence="3" id="KW-1185">Reference proteome</keyword>
<feature type="region of interest" description="Disordered" evidence="1">
    <location>
        <begin position="1519"/>
        <end position="1557"/>
    </location>
</feature>
<protein>
    <submittedName>
        <fullName evidence="2">Uncharacterized protein</fullName>
    </submittedName>
</protein>
<name>A0A166FIS2_9AGAM</name>
<evidence type="ECO:0000313" key="3">
    <source>
        <dbReference type="Proteomes" id="UP000076798"/>
    </source>
</evidence>
<feature type="region of interest" description="Disordered" evidence="1">
    <location>
        <begin position="296"/>
        <end position="315"/>
    </location>
</feature>
<dbReference type="EMBL" id="KV428029">
    <property type="protein sequence ID" value="KZT40687.1"/>
    <property type="molecule type" value="Genomic_DNA"/>
</dbReference>
<sequence>MPSEEQEDLVATGEQTVICDLCGESVKVGKGGTANLEGNHRGSKKCLAAQKKKESQRKFKLKPVLPKLIQTSLAAFAKKSTAPPAPPLVHPPNPIIITDEQAFPGAPNIAGLLEKVDAHLETRKSTLETRPQTPPPQNLPPCLEALREALQWLPDTVPDGVNDNQNEYAMFGMGGAAIMASAEKGEEWRVLDGPLNGICGVREPIEKIAKNLRRGQLGVDGLLAALTYAVFEAGIDACLMEGKMERLVTAMKTITPAQSSAPKVTHPPSEPIPMRQSPPSHVSEVIDVDNDEVVVAPQPKPRPASKKDPVRRSQDRQACRGYYVRFDGKSPYIVYPFGLHTNESFEVPWDVSIVFHSLYLKSWVCEEVVAAGQDACMACKNLEKNTVFQGIFRRMHAGVHDNTPLLYQPIGGLISLLKIRIHQVKQYRLLQVNDQRNANHRTRQLTDYKKFVMAIASGNVKRIDALVRTALGRGAGMTSILALIDRAAKGIYKPRSFSEEELLRSFIFMKFGGARAAHFTHRSLGLPSISTVRRSLPTESIHVSMGIPTLTEVQRNIHAAFPADQIDSGSGVKDLGSGKIKKASEATVVALGRMAKGPREYANRAIAVSGTSKTEDGVTHAKLILTIIEACKRQKKELGGYVMSIASDGESRRGLAFTILTMKNKLAPTSPIYDTLSSLEFMDLHVGEDDLTGDKDWKHIHKRLRNLLLRDGGVLVDGQLINRDLLRKHFNEADVPDHRIHYLLNPDDKQDVLLAFELLRQIIFLPPPIPTADPAFARVRRALNTLGSFFRAILTPYCDVTMSLQEQLECLSRAAHLCLALYINARNQFMSVQLYTDIMIMIKNAYFCVAKAQVQSDRLETLFGMVRTMTGNDSNADLLQLSQKLSAAAHCAEIFAKRPGWDRQPRRLKLPQWSDRRNLSRDVDHLNPSSWTGDVCVSHTSVWTAWEGGKRGAQDELISLHSSLSFASLDPQSINILRPFGVPLLSSDATVELNDEETQSPEVFKSVFPLVTPSNVESADSDANPLELENAIATAEEEQPDEPSMNTRTHVKVTPDGPPVNKHKILTQLFKFAEVKVSTDRLRRIAQTPRYSNSSGPPSSLVDDTSLLGPILSPGDPAVTIVACERLPFLAVVQIVSIKFSGQSLGSIPLSRLFDDSISVTAQILHLWRQDPGDENEKHDWKWNSHLGETFVTPGRFISAINPTVSLTDDHRAQYVFRSDELLSAAAATYARLGRLDMSRMPSVHCTPKFPYRDRDNKACFICETDSDEREVLHGAQRQFCPHCPGNVPIDFTNGPAVLAHFAAHWLFDPKIDKKQERCGFCLRPTPLCIFFLRLTKGKDGTTQIDDKKTAGCLNYGPFGIKKINYTSASQSSATSPCSNVPINCPICPEKSPAIWRYCLKEHLVKHEVDPDLYKDLWQISHTERTSIKAVWEERNTRRRNRNPAKDLAPFKISEAHSSRLALSPANVATPHALIQDEPTQLLNADNSDTQPGDDEIQEDLPMTDTPIVAETDVVLTDPASADPATSTAEPHTSEPPPTRPSRTTAAGSRSHGIRHLDTLFVLPPALS</sequence>